<protein>
    <submittedName>
        <fullName evidence="5">Kinesin-4</fullName>
    </submittedName>
</protein>
<feature type="non-terminal residue" evidence="5">
    <location>
        <position position="1"/>
    </location>
</feature>
<dbReference type="InterPro" id="IPR027640">
    <property type="entry name" value="Kinesin-like_fam"/>
</dbReference>
<dbReference type="Gene3D" id="1.20.58.1980">
    <property type="match status" value="1"/>
</dbReference>
<gene>
    <name evidence="5" type="ORF">TSOC_010103</name>
</gene>
<dbReference type="InterPro" id="IPR001752">
    <property type="entry name" value="Kinesin_motor_dom"/>
</dbReference>
<dbReference type="Pfam" id="PF00225">
    <property type="entry name" value="Kinesin"/>
    <property type="match status" value="1"/>
</dbReference>
<name>A0A2J7ZU52_9CHLO</name>
<dbReference type="GO" id="GO:0007018">
    <property type="term" value="P:microtubule-based movement"/>
    <property type="evidence" value="ECO:0007669"/>
    <property type="project" value="InterPro"/>
</dbReference>
<feature type="compositionally biased region" description="Gly residues" evidence="3">
    <location>
        <begin position="106"/>
        <end position="133"/>
    </location>
</feature>
<reference evidence="5 6" key="1">
    <citation type="journal article" date="2017" name="Mol. Biol. Evol.">
        <title>The 4-celled Tetrabaena socialis nuclear genome reveals the essential components for genetic control of cell number at the origin of multicellularity in the volvocine lineage.</title>
        <authorList>
            <person name="Featherston J."/>
            <person name="Arakaki Y."/>
            <person name="Hanschen E.R."/>
            <person name="Ferris P.J."/>
            <person name="Michod R.E."/>
            <person name="Olson B.J.S.C."/>
            <person name="Nozaki H."/>
            <person name="Durand P.M."/>
        </authorList>
    </citation>
    <scope>NUCLEOTIDE SEQUENCE [LARGE SCALE GENOMIC DNA]</scope>
    <source>
        <strain evidence="5 6">NIES-571</strain>
    </source>
</reference>
<comment type="similarity">
    <text evidence="2">Belongs to the TRAFAC class myosin-kinesin ATPase superfamily. Kinesin family.</text>
</comment>
<evidence type="ECO:0000259" key="4">
    <source>
        <dbReference type="PROSITE" id="PS50067"/>
    </source>
</evidence>
<feature type="domain" description="Kinesin motor" evidence="4">
    <location>
        <begin position="1"/>
        <end position="42"/>
    </location>
</feature>
<dbReference type="Proteomes" id="UP000236333">
    <property type="component" value="Unassembled WGS sequence"/>
</dbReference>
<keyword evidence="1" id="KW-0505">Motor protein</keyword>
<dbReference type="PANTHER" id="PTHR47972">
    <property type="entry name" value="KINESIN-LIKE PROTEIN KLP-3"/>
    <property type="match status" value="1"/>
</dbReference>
<dbReference type="GO" id="GO:0005524">
    <property type="term" value="F:ATP binding"/>
    <property type="evidence" value="ECO:0007669"/>
    <property type="project" value="InterPro"/>
</dbReference>
<dbReference type="GO" id="GO:0003777">
    <property type="term" value="F:microtubule motor activity"/>
    <property type="evidence" value="ECO:0007669"/>
    <property type="project" value="InterPro"/>
</dbReference>
<evidence type="ECO:0000313" key="5">
    <source>
        <dbReference type="EMBL" id="PNH03806.1"/>
    </source>
</evidence>
<sequence length="133" mass="12894">QVLQDSLCGSSKVLLVANISPEHTSGSESLSSLNFASRAAQVELGAARRSAPSERPAPSPSPHDRSPAPDRTAEGGRATPPLPAPCVPPLPIMNGTAAKVRAQAAAGGGGGGARASQHWGGGGGGGGGSGSRG</sequence>
<organism evidence="5 6">
    <name type="scientific">Tetrabaena socialis</name>
    <dbReference type="NCBI Taxonomy" id="47790"/>
    <lineage>
        <taxon>Eukaryota</taxon>
        <taxon>Viridiplantae</taxon>
        <taxon>Chlorophyta</taxon>
        <taxon>core chlorophytes</taxon>
        <taxon>Chlorophyceae</taxon>
        <taxon>CS clade</taxon>
        <taxon>Chlamydomonadales</taxon>
        <taxon>Tetrabaenaceae</taxon>
        <taxon>Tetrabaena</taxon>
    </lineage>
</organism>
<evidence type="ECO:0000313" key="6">
    <source>
        <dbReference type="Proteomes" id="UP000236333"/>
    </source>
</evidence>
<keyword evidence="6" id="KW-1185">Reference proteome</keyword>
<dbReference type="InterPro" id="IPR027417">
    <property type="entry name" value="P-loop_NTPase"/>
</dbReference>
<evidence type="ECO:0000256" key="1">
    <source>
        <dbReference type="ARBA" id="ARBA00023175"/>
    </source>
</evidence>
<dbReference type="GO" id="GO:0015630">
    <property type="term" value="C:microtubule cytoskeleton"/>
    <property type="evidence" value="ECO:0007669"/>
    <property type="project" value="TreeGrafter"/>
</dbReference>
<feature type="region of interest" description="Disordered" evidence="3">
    <location>
        <begin position="43"/>
        <end position="133"/>
    </location>
</feature>
<comment type="caution">
    <text evidence="2">Lacks conserved residue(s) required for the propagation of feature annotation.</text>
</comment>
<feature type="compositionally biased region" description="Pro residues" evidence="3">
    <location>
        <begin position="80"/>
        <end position="91"/>
    </location>
</feature>
<dbReference type="GO" id="GO:0008017">
    <property type="term" value="F:microtubule binding"/>
    <property type="evidence" value="ECO:0007669"/>
    <property type="project" value="InterPro"/>
</dbReference>
<evidence type="ECO:0000256" key="3">
    <source>
        <dbReference type="SAM" id="MobiDB-lite"/>
    </source>
</evidence>
<proteinExistence type="inferred from homology"/>
<dbReference type="PANTHER" id="PTHR47972:SF28">
    <property type="entry name" value="KINESIN-LIKE PROTEIN KLP-3"/>
    <property type="match status" value="1"/>
</dbReference>
<dbReference type="OrthoDB" id="7415075at2759"/>
<dbReference type="EMBL" id="PGGS01000459">
    <property type="protein sequence ID" value="PNH03806.1"/>
    <property type="molecule type" value="Genomic_DNA"/>
</dbReference>
<accession>A0A2J7ZU52</accession>
<dbReference type="SUPFAM" id="SSF52540">
    <property type="entry name" value="P-loop containing nucleoside triphosphate hydrolases"/>
    <property type="match status" value="1"/>
</dbReference>
<evidence type="ECO:0000256" key="2">
    <source>
        <dbReference type="PROSITE-ProRule" id="PRU00283"/>
    </source>
</evidence>
<feature type="compositionally biased region" description="Basic and acidic residues" evidence="3">
    <location>
        <begin position="62"/>
        <end position="74"/>
    </location>
</feature>
<dbReference type="AlphaFoldDB" id="A0A2J7ZU52"/>
<dbReference type="PROSITE" id="PS50067">
    <property type="entry name" value="KINESIN_MOTOR_2"/>
    <property type="match status" value="1"/>
</dbReference>
<comment type="caution">
    <text evidence="5">The sequence shown here is derived from an EMBL/GenBank/DDBJ whole genome shotgun (WGS) entry which is preliminary data.</text>
</comment>